<dbReference type="OrthoDB" id="9805130at2"/>
<sequence length="252" mass="27177">MIVAEGLRKRFGELVAVAEVSLRAEDGQITGLLGPNGAGKTTTLRLLYGLMKPDHGTVQIDEVDVVAAPLAAQARVGVLPDAHGLYPRLSAREHVRYFGELQGLRGDALEQRISTLVERLDMRGIVDRRAQGFSQGERMKVSLARALVHGPNNVILDEPTNGLDVMSTRAMRKLIRGLRDEGKCVLFSSHVMQEVSALCDVIVIVADGRVVARGTPDELRELSGHRDLEDAFVKLTGVESVESLSAAGGQAP</sequence>
<evidence type="ECO:0000256" key="5">
    <source>
        <dbReference type="ARBA" id="ARBA00022840"/>
    </source>
</evidence>
<evidence type="ECO:0000256" key="2">
    <source>
        <dbReference type="ARBA" id="ARBA00022448"/>
    </source>
</evidence>
<comment type="caution">
    <text evidence="7">The sequence shown here is derived from an EMBL/GenBank/DDBJ whole genome shotgun (WGS) entry which is preliminary data.</text>
</comment>
<organism evidence="7 8">
    <name type="scientific">Enhygromyxa salina</name>
    <dbReference type="NCBI Taxonomy" id="215803"/>
    <lineage>
        <taxon>Bacteria</taxon>
        <taxon>Pseudomonadati</taxon>
        <taxon>Myxococcota</taxon>
        <taxon>Polyangia</taxon>
        <taxon>Nannocystales</taxon>
        <taxon>Nannocystaceae</taxon>
        <taxon>Enhygromyxa</taxon>
    </lineage>
</organism>
<dbReference type="InterPro" id="IPR017871">
    <property type="entry name" value="ABC_transporter-like_CS"/>
</dbReference>
<reference evidence="7 8" key="1">
    <citation type="submission" date="2018-03" db="EMBL/GenBank/DDBJ databases">
        <title>Draft Genome Sequences of the Obligatory Marine Myxobacteria Enhygromyxa salina SWB005.</title>
        <authorList>
            <person name="Poehlein A."/>
            <person name="Moghaddam J.A."/>
            <person name="Harms H."/>
            <person name="Alanjari M."/>
            <person name="Koenig G.M."/>
            <person name="Daniel R."/>
            <person name="Schaeberle T.F."/>
        </authorList>
    </citation>
    <scope>NUCLEOTIDE SEQUENCE [LARGE SCALE GENOMIC DNA]</scope>
    <source>
        <strain evidence="7 8">SWB005</strain>
    </source>
</reference>
<evidence type="ECO:0000256" key="3">
    <source>
        <dbReference type="ARBA" id="ARBA00022458"/>
    </source>
</evidence>
<dbReference type="PANTHER" id="PTHR42711">
    <property type="entry name" value="ABC TRANSPORTER ATP-BINDING PROTEIN"/>
    <property type="match status" value="1"/>
</dbReference>
<dbReference type="Pfam" id="PF00005">
    <property type="entry name" value="ABC_tran"/>
    <property type="match status" value="1"/>
</dbReference>
<evidence type="ECO:0000256" key="1">
    <source>
        <dbReference type="ARBA" id="ARBA00005417"/>
    </source>
</evidence>
<protein>
    <submittedName>
        <fullName evidence="7">Putative ABC transporter ATP-binding protein YbhF</fullName>
    </submittedName>
</protein>
<dbReference type="InterPro" id="IPR003593">
    <property type="entry name" value="AAA+_ATPase"/>
</dbReference>
<keyword evidence="3" id="KW-0536">Nodulation</keyword>
<dbReference type="InterPro" id="IPR003439">
    <property type="entry name" value="ABC_transporter-like_ATP-bd"/>
</dbReference>
<keyword evidence="5 7" id="KW-0067">ATP-binding</keyword>
<gene>
    <name evidence="7" type="primary">ybhF_1</name>
    <name evidence="7" type="ORF">ENSA5_28830</name>
</gene>
<dbReference type="EMBL" id="PVNK01000141">
    <property type="protein sequence ID" value="PRP99374.1"/>
    <property type="molecule type" value="Genomic_DNA"/>
</dbReference>
<evidence type="ECO:0000259" key="6">
    <source>
        <dbReference type="PROSITE" id="PS50893"/>
    </source>
</evidence>
<evidence type="ECO:0000313" key="7">
    <source>
        <dbReference type="EMBL" id="PRP99374.1"/>
    </source>
</evidence>
<dbReference type="GO" id="GO:0016887">
    <property type="term" value="F:ATP hydrolysis activity"/>
    <property type="evidence" value="ECO:0007669"/>
    <property type="project" value="InterPro"/>
</dbReference>
<keyword evidence="2" id="KW-0813">Transport</keyword>
<accession>A0A2S9Y2P4</accession>
<dbReference type="SMART" id="SM00382">
    <property type="entry name" value="AAA"/>
    <property type="match status" value="1"/>
</dbReference>
<dbReference type="AlphaFoldDB" id="A0A2S9Y2P4"/>
<proteinExistence type="inferred from homology"/>
<dbReference type="Gene3D" id="3.40.50.300">
    <property type="entry name" value="P-loop containing nucleotide triphosphate hydrolases"/>
    <property type="match status" value="1"/>
</dbReference>
<dbReference type="GO" id="GO:0005524">
    <property type="term" value="F:ATP binding"/>
    <property type="evidence" value="ECO:0007669"/>
    <property type="project" value="UniProtKB-KW"/>
</dbReference>
<dbReference type="PANTHER" id="PTHR42711:SF5">
    <property type="entry name" value="ABC TRANSPORTER ATP-BINDING PROTEIN NATA"/>
    <property type="match status" value="1"/>
</dbReference>
<dbReference type="Proteomes" id="UP000237968">
    <property type="component" value="Unassembled WGS sequence"/>
</dbReference>
<evidence type="ECO:0000313" key="8">
    <source>
        <dbReference type="Proteomes" id="UP000237968"/>
    </source>
</evidence>
<keyword evidence="4" id="KW-0547">Nucleotide-binding</keyword>
<dbReference type="InterPro" id="IPR027417">
    <property type="entry name" value="P-loop_NTPase"/>
</dbReference>
<comment type="similarity">
    <text evidence="1">Belongs to the ABC transporter superfamily.</text>
</comment>
<evidence type="ECO:0000256" key="4">
    <source>
        <dbReference type="ARBA" id="ARBA00022741"/>
    </source>
</evidence>
<keyword evidence="8" id="KW-1185">Reference proteome</keyword>
<dbReference type="SUPFAM" id="SSF52540">
    <property type="entry name" value="P-loop containing nucleoside triphosphate hydrolases"/>
    <property type="match status" value="1"/>
</dbReference>
<dbReference type="RefSeq" id="WP_106392269.1">
    <property type="nucleotide sequence ID" value="NZ_PVNK01000141.1"/>
</dbReference>
<feature type="domain" description="ABC transporter" evidence="6">
    <location>
        <begin position="2"/>
        <end position="232"/>
    </location>
</feature>
<name>A0A2S9Y2P4_9BACT</name>
<dbReference type="PROSITE" id="PS50893">
    <property type="entry name" value="ABC_TRANSPORTER_2"/>
    <property type="match status" value="1"/>
</dbReference>
<dbReference type="PROSITE" id="PS00211">
    <property type="entry name" value="ABC_TRANSPORTER_1"/>
    <property type="match status" value="1"/>
</dbReference>
<dbReference type="InterPro" id="IPR050763">
    <property type="entry name" value="ABC_transporter_ATP-binding"/>
</dbReference>